<organism evidence="1 2">
    <name type="scientific">Candidatus Acidulodesulfobacterium acidiphilum</name>
    <dbReference type="NCBI Taxonomy" id="2597224"/>
    <lineage>
        <taxon>Bacteria</taxon>
        <taxon>Deltaproteobacteria</taxon>
        <taxon>Candidatus Acidulodesulfobacterales</taxon>
        <taxon>Candidatus Acidulodesulfobacterium</taxon>
    </lineage>
</organism>
<dbReference type="Proteomes" id="UP000322454">
    <property type="component" value="Unassembled WGS sequence"/>
</dbReference>
<accession>A0A520XG76</accession>
<gene>
    <name evidence="1" type="ORF">EVJ48_01525</name>
</gene>
<reference evidence="1 2" key="1">
    <citation type="submission" date="2019-01" db="EMBL/GenBank/DDBJ databases">
        <title>Insights into ecological role of a new deltaproteobacterial order Candidatus Sinidesulfobacterales (Sva0485) by metagenomics and metatranscriptomics.</title>
        <authorList>
            <person name="Tan S."/>
            <person name="Liu J."/>
            <person name="Fang Y."/>
            <person name="Hedlund B."/>
            <person name="Lian Z.-H."/>
            <person name="Huang L.-Y."/>
            <person name="Li J.-T."/>
            <person name="Huang L.-N."/>
            <person name="Li W.-J."/>
            <person name="Jiang H.-C."/>
            <person name="Dong H.-L."/>
            <person name="Shu W.-S."/>
        </authorList>
    </citation>
    <scope>NUCLEOTIDE SEQUENCE [LARGE SCALE GENOMIC DNA]</scope>
    <source>
        <strain evidence="1">AP4</strain>
    </source>
</reference>
<dbReference type="AlphaFoldDB" id="A0A520XG76"/>
<name>A0A520XG76_9DELT</name>
<protein>
    <submittedName>
        <fullName evidence="1">Uncharacterized protein</fullName>
    </submittedName>
</protein>
<evidence type="ECO:0000313" key="2">
    <source>
        <dbReference type="Proteomes" id="UP000322454"/>
    </source>
</evidence>
<comment type="caution">
    <text evidence="1">The sequence shown here is derived from an EMBL/GenBank/DDBJ whole genome shotgun (WGS) entry which is preliminary data.</text>
</comment>
<dbReference type="EMBL" id="SHMQ01000002">
    <property type="protein sequence ID" value="RZV40198.1"/>
    <property type="molecule type" value="Genomic_DNA"/>
</dbReference>
<proteinExistence type="predicted"/>
<evidence type="ECO:0000313" key="1">
    <source>
        <dbReference type="EMBL" id="RZV40198.1"/>
    </source>
</evidence>
<sequence length="107" mass="12618">MKNKNINKIKSVQNNYFRYIINNIQCLVINDFFNDNPLLTRIDNYLGDIKSIDNSVKNALVSLIKKYQQQGKAHTKLFNYFIKIENGTLYIRDTDWGNGKSKSYKKF</sequence>